<dbReference type="Proteomes" id="UP001164459">
    <property type="component" value="Chromosome"/>
</dbReference>
<protein>
    <submittedName>
        <fullName evidence="1">Uncharacterized protein</fullName>
    </submittedName>
</protein>
<dbReference type="EMBL" id="CP114040">
    <property type="protein sequence ID" value="WAS90594.1"/>
    <property type="molecule type" value="Genomic_DNA"/>
</dbReference>
<reference evidence="1" key="1">
    <citation type="submission" date="2022-11" db="EMBL/GenBank/DDBJ databases">
        <title>Minimal conservation of predation-associated metabolite biosynthetic gene clusters underscores biosynthetic potential of Myxococcota including descriptions for ten novel species: Archangium lansinium sp. nov., Myxococcus landrumus sp. nov., Nannocystis bai.</title>
        <authorList>
            <person name="Ahearne A."/>
            <person name="Stevens C."/>
            <person name="Dowd S."/>
        </authorList>
    </citation>
    <scope>NUCLEOTIDE SEQUENCE</scope>
    <source>
        <strain evidence="1">Fl3</strain>
    </source>
</reference>
<accession>A0ABY7GUU4</accession>
<name>A0ABY7GUU4_9BACT</name>
<gene>
    <name evidence="1" type="ORF">O0S08_30775</name>
</gene>
<evidence type="ECO:0000313" key="2">
    <source>
        <dbReference type="Proteomes" id="UP001164459"/>
    </source>
</evidence>
<sequence>MVTYRLAGSFAASEESVDVAWDSIRVAVFGCVDEAWNQEEQEVSAEELEIWDSELDGTWAVDGDALTIETPEGELLYNRVESALVGRWEGVTEVDDFAFAEGGDVTLDELFWMNDDGSMAGSFYGGDPVSGCNVDYRLTGAWSVGEPDALSVEWDSISREIWGCSDESLDEPPTEVVDVEGDVWDDELDGDWEVSGDHLIITSATGEITYSRDL</sequence>
<evidence type="ECO:0000313" key="1">
    <source>
        <dbReference type="EMBL" id="WAS90594.1"/>
    </source>
</evidence>
<organism evidence="1 2">
    <name type="scientific">Nannocystis punicea</name>
    <dbReference type="NCBI Taxonomy" id="2995304"/>
    <lineage>
        <taxon>Bacteria</taxon>
        <taxon>Pseudomonadati</taxon>
        <taxon>Myxococcota</taxon>
        <taxon>Polyangia</taxon>
        <taxon>Nannocystales</taxon>
        <taxon>Nannocystaceae</taxon>
        <taxon>Nannocystis</taxon>
    </lineage>
</organism>
<dbReference type="RefSeq" id="WP_269032921.1">
    <property type="nucleotide sequence ID" value="NZ_CP114040.1"/>
</dbReference>
<proteinExistence type="predicted"/>
<keyword evidence="2" id="KW-1185">Reference proteome</keyword>